<evidence type="ECO:0000256" key="3">
    <source>
        <dbReference type="ARBA" id="ARBA00022833"/>
    </source>
</evidence>
<dbReference type="Gene3D" id="3.30.160.60">
    <property type="entry name" value="Classic Zinc Finger"/>
    <property type="match status" value="1"/>
</dbReference>
<proteinExistence type="predicted"/>
<reference evidence="6 8" key="1">
    <citation type="journal article" date="2010" name="BMC Genomics">
        <title>Combination of measures distinguishes pre-miRNAs from other stem-loops in the genome of the newly sequenced Anopheles darlingi.</title>
        <authorList>
            <person name="Mendes N.D."/>
            <person name="Freitas A.T."/>
            <person name="Vasconcelos A.T."/>
            <person name="Sagot M.F."/>
        </authorList>
    </citation>
    <scope>NUCLEOTIDE SEQUENCE</scope>
</reference>
<evidence type="ECO:0000313" key="7">
    <source>
        <dbReference type="EnsemblMetazoa" id="ADAC000946-PA"/>
    </source>
</evidence>
<reference evidence="6" key="2">
    <citation type="submission" date="2010-05" db="EMBL/GenBank/DDBJ databases">
        <authorList>
            <person name="Almeida L.G."/>
            <person name="Nicolas M.F."/>
            <person name="Souza R.C."/>
            <person name="Vasconcelos A.T.R."/>
        </authorList>
    </citation>
    <scope>NUCLEOTIDE SEQUENCE</scope>
</reference>
<feature type="zinc finger region" description="C3H1-type" evidence="4">
    <location>
        <begin position="51"/>
        <end position="79"/>
    </location>
</feature>
<dbReference type="HOGENOM" id="CLU_100385_1_0_1"/>
<dbReference type="PROSITE" id="PS50103">
    <property type="entry name" value="ZF_C3H1"/>
    <property type="match status" value="1"/>
</dbReference>
<dbReference type="PANTHER" id="PTHR16465">
    <property type="entry name" value="NUCLEASE-RELATED"/>
    <property type="match status" value="1"/>
</dbReference>
<reference evidence="7" key="4">
    <citation type="submission" date="2015-06" db="UniProtKB">
        <authorList>
            <consortium name="EnsemblMetazoa"/>
        </authorList>
    </citation>
    <scope>IDENTIFICATION</scope>
</reference>
<dbReference type="InterPro" id="IPR013085">
    <property type="entry name" value="U1-CZ_Znf_C2H2"/>
</dbReference>
<dbReference type="AlphaFoldDB" id="W5JW98"/>
<dbReference type="PANTHER" id="PTHR16465:SF0">
    <property type="entry name" value="ZINC FINGER MATRIN-TYPE PROTEIN 5"/>
    <property type="match status" value="1"/>
</dbReference>
<dbReference type="FunCoup" id="W5JW98">
    <property type="interactions" value="234"/>
</dbReference>
<dbReference type="Proteomes" id="UP000000673">
    <property type="component" value="Unassembled WGS sequence"/>
</dbReference>
<dbReference type="VEuPathDB" id="VectorBase:ADAC000946"/>
<dbReference type="Pfam" id="PF06220">
    <property type="entry name" value="zf-U1"/>
    <property type="match status" value="1"/>
</dbReference>
<sequence>MARKYYCDYCEKRIQNDVNNIKKHNEGLPHLKARAEYYEKFKAPEQIVAEAKTKTKCRSLKDGKECMFGALCRYCHYTPQQLLNLQQLVDTPKLIQAARSQRLYRRMRHVQKRLEKFCSKRLRKRRQSDKEKPLPVSLQPIGCEIDLTQAAWGHTDKQRFAI</sequence>
<name>W5JW98_ANODA</name>
<evidence type="ECO:0000313" key="8">
    <source>
        <dbReference type="Proteomes" id="UP000000673"/>
    </source>
</evidence>
<dbReference type="InterPro" id="IPR036236">
    <property type="entry name" value="Znf_C2H2_sf"/>
</dbReference>
<evidence type="ECO:0000256" key="1">
    <source>
        <dbReference type="ARBA" id="ARBA00022723"/>
    </source>
</evidence>
<keyword evidence="2 4" id="KW-0863">Zinc-finger</keyword>
<keyword evidence="8" id="KW-1185">Reference proteome</keyword>
<evidence type="ECO:0000256" key="2">
    <source>
        <dbReference type="ARBA" id="ARBA00022771"/>
    </source>
</evidence>
<keyword evidence="1 4" id="KW-0479">Metal-binding</keyword>
<evidence type="ECO:0000259" key="5">
    <source>
        <dbReference type="PROSITE" id="PS50103"/>
    </source>
</evidence>
<organism evidence="6">
    <name type="scientific">Anopheles darlingi</name>
    <name type="common">Mosquito</name>
    <dbReference type="NCBI Taxonomy" id="43151"/>
    <lineage>
        <taxon>Eukaryota</taxon>
        <taxon>Metazoa</taxon>
        <taxon>Ecdysozoa</taxon>
        <taxon>Arthropoda</taxon>
        <taxon>Hexapoda</taxon>
        <taxon>Insecta</taxon>
        <taxon>Pterygota</taxon>
        <taxon>Neoptera</taxon>
        <taxon>Endopterygota</taxon>
        <taxon>Diptera</taxon>
        <taxon>Nematocera</taxon>
        <taxon>Culicoidea</taxon>
        <taxon>Culicidae</taxon>
        <taxon>Anophelinae</taxon>
        <taxon>Anopheles</taxon>
    </lineage>
</organism>
<dbReference type="GO" id="GO:0008270">
    <property type="term" value="F:zinc ion binding"/>
    <property type="evidence" value="ECO:0007669"/>
    <property type="project" value="UniProtKB-KW"/>
</dbReference>
<dbReference type="GO" id="GO:0005689">
    <property type="term" value="C:U12-type spliceosomal complex"/>
    <property type="evidence" value="ECO:0007669"/>
    <property type="project" value="TreeGrafter"/>
</dbReference>
<dbReference type="EnsemblMetazoa" id="ADAC000946-RA">
    <property type="protein sequence ID" value="ADAC000946-PA"/>
    <property type="gene ID" value="ADAC000946"/>
</dbReference>
<protein>
    <recommendedName>
        <fullName evidence="5">C3H1-type domain-containing protein</fullName>
    </recommendedName>
</protein>
<evidence type="ECO:0000313" key="6">
    <source>
        <dbReference type="EMBL" id="ETN67249.1"/>
    </source>
</evidence>
<reference evidence="6" key="3">
    <citation type="journal article" date="2013" name="Nucleic Acids Res.">
        <title>The genome of Anopheles darlingi, the main neotropical malaria vector.</title>
        <authorList>
            <person name="Marinotti O."/>
            <person name="Cerqueira G.C."/>
            <person name="de Almeida L.G."/>
            <person name="Ferro M.I."/>
            <person name="Loreto E.L."/>
            <person name="Zaha A."/>
            <person name="Teixeira S.M."/>
            <person name="Wespiser A.R."/>
            <person name="Almeida E Silva A."/>
            <person name="Schlindwein A.D."/>
            <person name="Pacheco A.C."/>
            <person name="Silva A.L."/>
            <person name="Graveley B.R."/>
            <person name="Walenz B.P."/>
            <person name="Lima Bde A."/>
            <person name="Ribeiro C.A."/>
            <person name="Nunes-Silva C.G."/>
            <person name="de Carvalho C.R."/>
            <person name="Soares C.M."/>
            <person name="de Menezes C.B."/>
            <person name="Matiolli C."/>
            <person name="Caffrey D."/>
            <person name="Araujo D.A."/>
            <person name="de Oliveira D.M."/>
            <person name="Golenbock D."/>
            <person name="Grisard E.C."/>
            <person name="Fantinatti-Garboggini F."/>
            <person name="de Carvalho F.M."/>
            <person name="Barcellos F.G."/>
            <person name="Prosdocimi F."/>
            <person name="May G."/>
            <person name="Azevedo Junior G.M."/>
            <person name="Guimaraes G.M."/>
            <person name="Goldman G.H."/>
            <person name="Padilha I.Q."/>
            <person name="Batista Jda S."/>
            <person name="Ferro J.A."/>
            <person name="Ribeiro J.M."/>
            <person name="Fietto J.L."/>
            <person name="Dabbas K.M."/>
            <person name="Cerdeira L."/>
            <person name="Agnez-Lima L.F."/>
            <person name="Brocchi M."/>
            <person name="de Carvalho M.O."/>
            <person name="Teixeira Mde M."/>
            <person name="Diniz Maia Mde M."/>
            <person name="Goldman M.H."/>
            <person name="Cruz Schneider M.P."/>
            <person name="Felipe M.S."/>
            <person name="Hungria M."/>
            <person name="Nicolas M.F."/>
            <person name="Pereira M."/>
            <person name="Montes M.A."/>
            <person name="Cantao M.E."/>
            <person name="Vincentz M."/>
            <person name="Rafael M.S."/>
            <person name="Silverman N."/>
            <person name="Stoco P.H."/>
            <person name="Souza R.C."/>
            <person name="Vicentini R."/>
            <person name="Gazzinelli R.T."/>
            <person name="Neves Rde O."/>
            <person name="Silva R."/>
            <person name="Astolfi-Filho S."/>
            <person name="Maciel T.E."/>
            <person name="Urmenyi T.P."/>
            <person name="Tadei W.P."/>
            <person name="Camargo E.P."/>
            <person name="de Vasconcelos A.T."/>
        </authorList>
    </citation>
    <scope>NUCLEOTIDE SEQUENCE</scope>
</reference>
<gene>
    <name evidence="6" type="ORF">AND_000946</name>
</gene>
<keyword evidence="3 4" id="KW-0862">Zinc</keyword>
<dbReference type="EMBL" id="ADMH02000247">
    <property type="protein sequence ID" value="ETN67249.1"/>
    <property type="molecule type" value="Genomic_DNA"/>
</dbReference>
<dbReference type="InterPro" id="IPR000571">
    <property type="entry name" value="Znf_CCCH"/>
</dbReference>
<dbReference type="OMA" id="DYCCCFM"/>
<dbReference type="eggNOG" id="KOG3454">
    <property type="taxonomic scope" value="Eukaryota"/>
</dbReference>
<feature type="domain" description="C3H1-type" evidence="5">
    <location>
        <begin position="51"/>
        <end position="79"/>
    </location>
</feature>
<accession>W5JW98</accession>
<dbReference type="STRING" id="43151.W5JW98"/>
<dbReference type="SUPFAM" id="SSF57667">
    <property type="entry name" value="beta-beta-alpha zinc fingers"/>
    <property type="match status" value="1"/>
</dbReference>
<evidence type="ECO:0000256" key="4">
    <source>
        <dbReference type="PROSITE-ProRule" id="PRU00723"/>
    </source>
</evidence>